<protein>
    <submittedName>
        <fullName evidence="7">Translocation/assembly module TamB domain-containing protein</fullName>
    </submittedName>
</protein>
<proteinExistence type="predicted"/>
<evidence type="ECO:0000256" key="5">
    <source>
        <dbReference type="SAM" id="MobiDB-lite"/>
    </source>
</evidence>
<gene>
    <name evidence="7" type="ORF">PQO05_22655</name>
</gene>
<evidence type="ECO:0000256" key="1">
    <source>
        <dbReference type="ARBA" id="ARBA00004167"/>
    </source>
</evidence>
<feature type="compositionally biased region" description="Polar residues" evidence="5">
    <location>
        <begin position="1453"/>
        <end position="1464"/>
    </location>
</feature>
<dbReference type="Pfam" id="PF04357">
    <property type="entry name" value="TamB"/>
    <property type="match status" value="2"/>
</dbReference>
<feature type="region of interest" description="Disordered" evidence="5">
    <location>
        <begin position="1451"/>
        <end position="1479"/>
    </location>
</feature>
<dbReference type="RefSeq" id="WP_273629733.1">
    <property type="nucleotide sequence ID" value="NZ_CP117167.1"/>
</dbReference>
<evidence type="ECO:0000256" key="3">
    <source>
        <dbReference type="ARBA" id="ARBA00022989"/>
    </source>
</evidence>
<organism evidence="7 8">
    <name type="scientific">Mucilaginibacter jinjuensis</name>
    <dbReference type="NCBI Taxonomy" id="1176721"/>
    <lineage>
        <taxon>Bacteria</taxon>
        <taxon>Pseudomonadati</taxon>
        <taxon>Bacteroidota</taxon>
        <taxon>Sphingobacteriia</taxon>
        <taxon>Sphingobacteriales</taxon>
        <taxon>Sphingobacteriaceae</taxon>
        <taxon>Mucilaginibacter</taxon>
    </lineage>
</organism>
<sequence length="1479" mass="164960">MISILLLIFQYKPVQTWAARKATAYLSKELHTTVDIKSLYIKPFSSVVLEDLLVLDKQHDTLLSTSKLTVVLSKFSLFNSIPARTINFDSIRLDNGNVYLKKLKDSTTNVQFIIDYFNSGPPDTTKKVSKPWTLNFGQITVNNLHFRYKNQLDTTILKNEVNFEDIDVSKFSAVIRNMDVQNHLFKARLSHLTLKEKSGFYVKSLSGNATVDTNQILVQNFYIVTPHSRLKDYFRMKFKSFNDFDNFENTVYMDGDFKQSFISSKDVAYFTSSLDKTQFDLGVDGRIKGKVNHLTAKHLTVTGGQATYIRGDFSLKGLPNWDKTYLNLKFDQLASNKKDLDYLLRRFAGDPKFTLPDFLSKFGNINFNGELNGLSDNFITKGTFKTQLGRFDPDVRLTFNKVPGYVGKVTLFDFDLGKMLDIESLGRSSLTANIDGSGDDLKNLKIKTDAKIAYIDFNKYHYSNLAVNGSFINNLINGKVNINDRNLKLNLQGSVDFKPNLPVYQFDASIGDARLHALKLLDDTITLSTQIKTRFSGNDLKNLQGTVLLTPIRIVDPRHNYLIDSINLTSIGIGDARVIALRSDLVDGSLKGNSDLATLPSYFKTIVKQYIPSLKTSIVKPGRQDFEFSLQLKNLDPVTAMFAPDLKIPEQGTFNGKFNSETHTATLNGYIKTFKYGSTVFHDFIIDENTNDQFLGLNVSLSRVDLTDSLFIKNITVTNFLKKDSLNFNIKLSDKDATNQLDLYGLVQFGRDTTAKLMLLPSDVVLEHEKWRLSDQVRIRFLDGKTQVSGFTLTNGEQKVNINGFISDNPTDKLKLDFDHFSMATFNQLTKAGGVLLKGSMNGDVQFSSILKNPGISANLGIDSLSMNGTQVGNVKIESTLDNGRKEALVNLNIMNRGLQTMKIDGVYHLGQDLDNLDFDVNMNQTEAVIFDPFVKGLVSNLKGTISTNLKLTGTPSKPSLNGDITLANTGVTVDYLKTSYIINDKLTVKNSVIEISDMKLADTRGGKGTANGKVDLTNLSNPDIEVALNAQKLLALNTTFKDNKLYFGKAIATGKFNFSGPVDNMKIDIKAKTEDSTVFNIPLNTSLTAGDYDFIRFVSHKDSAKVVPTVNAFNGVTLNFDLTVDEKTLVVIGTDYGQLQGRGTTNNLQLNINSLGDFQMFGDFLISSGKFEFTAKNFISKVFQVNQGGTIRWTGDPSNADINMQAIYEVRTDISNLYSAAGQQSPRGQLQELVQAQLILTKTLAAPNIDFDFNFPTDPSVKDDLGTYLTDYNNRSQQALSLIVRRQFASGYGNNIGDQVKQTAQDAVSEFAFNKLNNIISQSNIKNLDINFRSASDASASLHLFKDRLLLNGSLYNTNANSTLFGNTGNTQTLFNSNLNSFTKDFEADYLIRPDGRLRARYSYRVLNSTTLNSISNLDVQYVNGVGLIYQRDFDTFGEFLRSIFSRRKRTGSNSNNTATPAGTDNDASDKPEEEKHD</sequence>
<dbReference type="InterPro" id="IPR007452">
    <property type="entry name" value="TamB_C"/>
</dbReference>
<feature type="domain" description="Translocation and assembly module TamB C-terminal" evidence="6">
    <location>
        <begin position="798"/>
        <end position="998"/>
    </location>
</feature>
<accession>A0ABY7T5V8</accession>
<dbReference type="Proteomes" id="UP001216139">
    <property type="component" value="Chromosome"/>
</dbReference>
<keyword evidence="4" id="KW-0472">Membrane</keyword>
<name>A0ABY7T5V8_9SPHI</name>
<keyword evidence="3" id="KW-1133">Transmembrane helix</keyword>
<comment type="subcellular location">
    <subcellularLocation>
        <location evidence="1">Membrane</location>
        <topology evidence="1">Single-pass membrane protein</topology>
    </subcellularLocation>
</comment>
<evidence type="ECO:0000259" key="6">
    <source>
        <dbReference type="Pfam" id="PF04357"/>
    </source>
</evidence>
<evidence type="ECO:0000256" key="2">
    <source>
        <dbReference type="ARBA" id="ARBA00022692"/>
    </source>
</evidence>
<evidence type="ECO:0000313" key="8">
    <source>
        <dbReference type="Proteomes" id="UP001216139"/>
    </source>
</evidence>
<dbReference type="EMBL" id="CP117167">
    <property type="protein sequence ID" value="WCT11545.1"/>
    <property type="molecule type" value="Genomic_DNA"/>
</dbReference>
<keyword evidence="2" id="KW-0812">Transmembrane</keyword>
<evidence type="ECO:0000313" key="7">
    <source>
        <dbReference type="EMBL" id="WCT11545.1"/>
    </source>
</evidence>
<keyword evidence="8" id="KW-1185">Reference proteome</keyword>
<reference evidence="7 8" key="1">
    <citation type="submission" date="2023-02" db="EMBL/GenBank/DDBJ databases">
        <title>Genome sequence of Mucilaginibacter jinjuensis strain KACC 16571.</title>
        <authorList>
            <person name="Kim S."/>
            <person name="Heo J."/>
            <person name="Kwon S.-W."/>
        </authorList>
    </citation>
    <scope>NUCLEOTIDE SEQUENCE [LARGE SCALE GENOMIC DNA]</scope>
    <source>
        <strain evidence="7 8">KACC 16571</strain>
    </source>
</reference>
<evidence type="ECO:0000256" key="4">
    <source>
        <dbReference type="ARBA" id="ARBA00023136"/>
    </source>
</evidence>
<feature type="compositionally biased region" description="Basic and acidic residues" evidence="5">
    <location>
        <begin position="1469"/>
        <end position="1479"/>
    </location>
</feature>
<feature type="domain" description="Translocation and assembly module TamB C-terminal" evidence="6">
    <location>
        <begin position="1001"/>
        <end position="1435"/>
    </location>
</feature>